<evidence type="ECO:0000256" key="3">
    <source>
        <dbReference type="ARBA" id="ARBA00022692"/>
    </source>
</evidence>
<keyword evidence="6" id="KW-1133">Transmembrane helix</keyword>
<feature type="repeat" description="Solcar" evidence="9">
    <location>
        <begin position="249"/>
        <end position="338"/>
    </location>
</feature>
<keyword evidence="3 9" id="KW-0812">Transmembrane</keyword>
<reference evidence="12 13" key="1">
    <citation type="journal article" date="2011" name="PLoS Genet.">
        <title>Genome sequencing and comparative transcriptomics of the model entomopathogenic fungi Metarhizium anisopliae and M. acridum.</title>
        <authorList>
            <person name="Gao Q."/>
            <person name="Jin K."/>
            <person name="Ying S.H."/>
            <person name="Zhang Y."/>
            <person name="Xiao G."/>
            <person name="Shang Y."/>
            <person name="Duan Z."/>
            <person name="Hu X."/>
            <person name="Xie X.Q."/>
            <person name="Zhou G."/>
            <person name="Peng G."/>
            <person name="Luo Z."/>
            <person name="Huang W."/>
            <person name="Wang B."/>
            <person name="Fang W."/>
            <person name="Wang S."/>
            <person name="Zhong Y."/>
            <person name="Ma L.J."/>
            <person name="St Leger R.J."/>
            <person name="Zhao G.P."/>
            <person name="Pei Y."/>
            <person name="Feng M.G."/>
            <person name="Xia Y."/>
            <person name="Wang C."/>
        </authorList>
    </citation>
    <scope>NUCLEOTIDE SEQUENCE [LARGE SCALE GENOMIC DNA]</scope>
    <source>
        <strain evidence="13">ARSEF 23 / ATCC MYA-3075</strain>
    </source>
</reference>
<dbReference type="SUPFAM" id="SSF103506">
    <property type="entry name" value="Mitochondrial carrier"/>
    <property type="match status" value="1"/>
</dbReference>
<evidence type="ECO:0000256" key="9">
    <source>
        <dbReference type="PROSITE-ProRule" id="PRU00282"/>
    </source>
</evidence>
<dbReference type="RefSeq" id="XP_011411644.1">
    <property type="nucleotide sequence ID" value="XM_011413342.1"/>
</dbReference>
<organism evidence="12 13">
    <name type="scientific">Metarhizium robertsii (strain ARSEF 23 / ATCC MYA-3075)</name>
    <name type="common">Metarhizium anisopliae (strain ARSEF 23)</name>
    <dbReference type="NCBI Taxonomy" id="655844"/>
    <lineage>
        <taxon>Eukaryota</taxon>
        <taxon>Fungi</taxon>
        <taxon>Dikarya</taxon>
        <taxon>Ascomycota</taxon>
        <taxon>Pezizomycotina</taxon>
        <taxon>Sordariomycetes</taxon>
        <taxon>Hypocreomycetidae</taxon>
        <taxon>Hypocreales</taxon>
        <taxon>Clavicipitaceae</taxon>
        <taxon>Metarhizium</taxon>
    </lineage>
</organism>
<dbReference type="GO" id="GO:1990519">
    <property type="term" value="P:pyrimidine nucleotide import into mitochondrion"/>
    <property type="evidence" value="ECO:0007669"/>
    <property type="project" value="TreeGrafter"/>
</dbReference>
<comment type="similarity">
    <text evidence="10">Belongs to the mitochondrial carrier (TC 2.A.29) family.</text>
</comment>
<sequence length="352" mass="38463">MELSTQEPTHPPHPAVNEAKRPQVQPWVHLLAGATGGMVTAIITSPLDVLRTRLQSDLYASPAHDSKYGLSSFKSPFRHVYDTFRTIGTIRGREGWHGLFRGLGPSLAGVVPATAVKFYVYGNCKQLSVQYLGLRPDEPIVHALGAVAAGLATATVTNPIWLVKTRLQLDMAQSHRGDLMRQYSGSLDCIRQVVRSEGIRGLYRGLTASYLGTAETVLHLVLYERLKAVFHTSLAKFTTTDTPALGEVTNWTSTSGAAGCAKIAAVLITYPHEVVRTRLRQAPADKGQQGYSGLLRCFRIIWHVEGRRGLYGGLTPHLVRSVPSAVITLGVYEFVLRLAKTPATEPSKQFTP</sequence>
<dbReference type="GO" id="GO:0005743">
    <property type="term" value="C:mitochondrial inner membrane"/>
    <property type="evidence" value="ECO:0007669"/>
    <property type="project" value="UniProtKB-SubCell"/>
</dbReference>
<dbReference type="GO" id="GO:0015218">
    <property type="term" value="F:pyrimidine nucleotide transmembrane transporter activity"/>
    <property type="evidence" value="ECO:0007669"/>
    <property type="project" value="InterPro"/>
</dbReference>
<evidence type="ECO:0000313" key="13">
    <source>
        <dbReference type="Proteomes" id="UP000002498"/>
    </source>
</evidence>
<keyword evidence="8 9" id="KW-0472">Membrane</keyword>
<feature type="region of interest" description="Disordered" evidence="11">
    <location>
        <begin position="1"/>
        <end position="20"/>
    </location>
</feature>
<dbReference type="InterPro" id="IPR002067">
    <property type="entry name" value="MCP"/>
</dbReference>
<keyword evidence="4" id="KW-0677">Repeat</keyword>
<dbReference type="PANTHER" id="PTHR45829:SF4">
    <property type="entry name" value="MITOCHONDRIAL CARRIER PROTEIN RIM2"/>
    <property type="match status" value="1"/>
</dbReference>
<dbReference type="PRINTS" id="PR00926">
    <property type="entry name" value="MITOCARRIER"/>
</dbReference>
<dbReference type="PANTHER" id="PTHR45829">
    <property type="entry name" value="MITOCHONDRIAL CARRIER PROTEIN RIM2"/>
    <property type="match status" value="1"/>
</dbReference>
<dbReference type="InterPro" id="IPR018108">
    <property type="entry name" value="MCP_transmembrane"/>
</dbReference>
<evidence type="ECO:0000256" key="5">
    <source>
        <dbReference type="ARBA" id="ARBA00022792"/>
    </source>
</evidence>
<dbReference type="Gene3D" id="1.50.40.10">
    <property type="entry name" value="Mitochondrial carrier domain"/>
    <property type="match status" value="2"/>
</dbReference>
<accession>A0A0B2XED9</accession>
<evidence type="ECO:0000256" key="2">
    <source>
        <dbReference type="ARBA" id="ARBA00022448"/>
    </source>
</evidence>
<comment type="subcellular location">
    <subcellularLocation>
        <location evidence="1">Mitochondrion inner membrane</location>
        <topology evidence="1">Multi-pass membrane protein</topology>
    </subcellularLocation>
</comment>
<feature type="repeat" description="Solcar" evidence="9">
    <location>
        <begin position="137"/>
        <end position="229"/>
    </location>
</feature>
<dbReference type="InterPro" id="IPR023395">
    <property type="entry name" value="MCP_dom_sf"/>
</dbReference>
<reference evidence="12 13" key="2">
    <citation type="journal article" date="2014" name="Proc. Natl. Acad. Sci. U.S.A.">
        <title>Trajectory and genomic determinants of fungal-pathogen speciation and host adaptation.</title>
        <authorList>
            <person name="Hu X."/>
            <person name="Xiao G."/>
            <person name="Zheng P."/>
            <person name="Shang Y."/>
            <person name="Su Y."/>
            <person name="Zhang X."/>
            <person name="Liu X."/>
            <person name="Zhan S."/>
            <person name="St Leger R.J."/>
            <person name="Wang C."/>
        </authorList>
    </citation>
    <scope>GENOME REANNOTATION</scope>
    <source>
        <strain evidence="13">ARSEF 23 / ATCC MYA-3075</strain>
    </source>
</reference>
<evidence type="ECO:0000256" key="10">
    <source>
        <dbReference type="RuleBase" id="RU000488"/>
    </source>
</evidence>
<evidence type="ECO:0000256" key="11">
    <source>
        <dbReference type="SAM" id="MobiDB-lite"/>
    </source>
</evidence>
<dbReference type="HOGENOM" id="CLU_015166_6_0_1"/>
<proteinExistence type="inferred from homology"/>
<evidence type="ECO:0000313" key="12">
    <source>
        <dbReference type="EMBL" id="KHO11085.1"/>
    </source>
</evidence>
<gene>
    <name evidence="12" type="ORF">MAA_11354</name>
</gene>
<protein>
    <recommendedName>
        <fullName evidence="14">Mitochondrial carrier protein</fullName>
    </recommendedName>
</protein>
<keyword evidence="5" id="KW-0999">Mitochondrion inner membrane</keyword>
<dbReference type="EMBL" id="ADNJ02000006">
    <property type="protein sequence ID" value="KHO11085.1"/>
    <property type="molecule type" value="Genomic_DNA"/>
</dbReference>
<dbReference type="PROSITE" id="PS50920">
    <property type="entry name" value="SOLCAR"/>
    <property type="match status" value="3"/>
</dbReference>
<feature type="repeat" description="Solcar" evidence="9">
    <location>
        <begin position="24"/>
        <end position="127"/>
    </location>
</feature>
<evidence type="ECO:0000256" key="7">
    <source>
        <dbReference type="ARBA" id="ARBA00023128"/>
    </source>
</evidence>
<evidence type="ECO:0000256" key="6">
    <source>
        <dbReference type="ARBA" id="ARBA00022989"/>
    </source>
</evidence>
<dbReference type="Pfam" id="PF00153">
    <property type="entry name" value="Mito_carr"/>
    <property type="match status" value="3"/>
</dbReference>
<keyword evidence="13" id="KW-1185">Reference proteome</keyword>
<keyword evidence="2 10" id="KW-0813">Transport</keyword>
<dbReference type="KEGG" id="maj:MAA_11354"/>
<dbReference type="AlphaFoldDB" id="A0A0B2XED9"/>
<name>A0A0B2XED9_METRA</name>
<evidence type="ECO:0000256" key="1">
    <source>
        <dbReference type="ARBA" id="ARBA00004448"/>
    </source>
</evidence>
<comment type="caution">
    <text evidence="12">The sequence shown here is derived from an EMBL/GenBank/DDBJ whole genome shotgun (WGS) entry which is preliminary data.</text>
</comment>
<evidence type="ECO:0000256" key="4">
    <source>
        <dbReference type="ARBA" id="ARBA00022737"/>
    </source>
</evidence>
<evidence type="ECO:0008006" key="14">
    <source>
        <dbReference type="Google" id="ProtNLM"/>
    </source>
</evidence>
<dbReference type="InterPro" id="IPR049562">
    <property type="entry name" value="SLC25A33/36-like"/>
</dbReference>
<keyword evidence="7" id="KW-0496">Mitochondrion</keyword>
<evidence type="ECO:0000256" key="8">
    <source>
        <dbReference type="ARBA" id="ARBA00023136"/>
    </source>
</evidence>
<dbReference type="Proteomes" id="UP000002498">
    <property type="component" value="Unassembled WGS sequence"/>
</dbReference>
<dbReference type="OrthoDB" id="269120at2759"/>
<dbReference type="GeneID" id="23632802"/>